<keyword evidence="14" id="KW-0732">Signal</keyword>
<dbReference type="FunFam" id="2.60.40.420:FF:000021">
    <property type="entry name" value="Extracellular dihydrogeodin oxidase/laccase"/>
    <property type="match status" value="1"/>
</dbReference>
<dbReference type="PANTHER" id="PTHR11709">
    <property type="entry name" value="MULTI-COPPER OXIDASE"/>
    <property type="match status" value="1"/>
</dbReference>
<dbReference type="InParanoid" id="A0A2J6TDQ3"/>
<evidence type="ECO:0000256" key="11">
    <source>
        <dbReference type="ARBA" id="ARBA00023008"/>
    </source>
</evidence>
<evidence type="ECO:0000256" key="6">
    <source>
        <dbReference type="ARBA" id="ARBA00012297"/>
    </source>
</evidence>
<dbReference type="GO" id="GO:0005507">
    <property type="term" value="F:copper ion binding"/>
    <property type="evidence" value="ECO:0007669"/>
    <property type="project" value="InterPro"/>
</dbReference>
<dbReference type="Pfam" id="PF07731">
    <property type="entry name" value="Cu-oxidase_2"/>
    <property type="match status" value="1"/>
</dbReference>
<dbReference type="InterPro" id="IPR033138">
    <property type="entry name" value="Cu_oxidase_CS"/>
</dbReference>
<proteinExistence type="inferred from homology"/>
<evidence type="ECO:0000256" key="4">
    <source>
        <dbReference type="ARBA" id="ARBA00004613"/>
    </source>
</evidence>
<keyword evidence="13" id="KW-0439">Lignin degradation</keyword>
<dbReference type="InterPro" id="IPR011707">
    <property type="entry name" value="Cu-oxidase-like_N"/>
</dbReference>
<protein>
    <recommendedName>
        <fullName evidence="6">laccase</fullName>
        <ecNumber evidence="6">1.10.3.2</ecNumber>
    </recommendedName>
</protein>
<dbReference type="InterPro" id="IPR008972">
    <property type="entry name" value="Cupredoxin"/>
</dbReference>
<reference evidence="18 19" key="1">
    <citation type="submission" date="2016-04" db="EMBL/GenBank/DDBJ databases">
        <title>A degradative enzymes factory behind the ericoid mycorrhizal symbiosis.</title>
        <authorList>
            <consortium name="DOE Joint Genome Institute"/>
            <person name="Martino E."/>
            <person name="Morin E."/>
            <person name="Grelet G."/>
            <person name="Kuo A."/>
            <person name="Kohler A."/>
            <person name="Daghino S."/>
            <person name="Barry K."/>
            <person name="Choi C."/>
            <person name="Cichocki N."/>
            <person name="Clum A."/>
            <person name="Copeland A."/>
            <person name="Hainaut M."/>
            <person name="Haridas S."/>
            <person name="Labutti K."/>
            <person name="Lindquist E."/>
            <person name="Lipzen A."/>
            <person name="Khouja H.-R."/>
            <person name="Murat C."/>
            <person name="Ohm R."/>
            <person name="Olson A."/>
            <person name="Spatafora J."/>
            <person name="Veneault-Fourrey C."/>
            <person name="Henrissat B."/>
            <person name="Grigoriev I."/>
            <person name="Martin F."/>
            <person name="Perotto S."/>
        </authorList>
    </citation>
    <scope>NUCLEOTIDE SEQUENCE [LARGE SCALE GENOMIC DNA]</scope>
    <source>
        <strain evidence="18 19">E</strain>
    </source>
</reference>
<dbReference type="InterPro" id="IPR045087">
    <property type="entry name" value="Cu-oxidase_fam"/>
</dbReference>
<dbReference type="InterPro" id="IPR011706">
    <property type="entry name" value="Cu-oxidase_C"/>
</dbReference>
<evidence type="ECO:0000256" key="14">
    <source>
        <dbReference type="SAM" id="SignalP"/>
    </source>
</evidence>
<keyword evidence="8" id="KW-0479">Metal-binding</keyword>
<evidence type="ECO:0000256" key="3">
    <source>
        <dbReference type="ARBA" id="ARBA00002075"/>
    </source>
</evidence>
<evidence type="ECO:0000256" key="12">
    <source>
        <dbReference type="ARBA" id="ARBA00023180"/>
    </source>
</evidence>
<dbReference type="GO" id="GO:0005576">
    <property type="term" value="C:extracellular region"/>
    <property type="evidence" value="ECO:0007669"/>
    <property type="project" value="UniProtKB-SubCell"/>
</dbReference>
<dbReference type="GeneID" id="36582652"/>
<dbReference type="PROSITE" id="PS00080">
    <property type="entry name" value="MULTICOPPER_OXIDASE2"/>
    <property type="match status" value="1"/>
</dbReference>
<feature type="domain" description="Plastocyanin-like" evidence="15">
    <location>
        <begin position="201"/>
        <end position="344"/>
    </location>
</feature>
<dbReference type="AlphaFoldDB" id="A0A2J6TDQ3"/>
<comment type="similarity">
    <text evidence="5">Belongs to the multicopper oxidase family.</text>
</comment>
<evidence type="ECO:0000256" key="7">
    <source>
        <dbReference type="ARBA" id="ARBA00022525"/>
    </source>
</evidence>
<sequence length="588" mass="63482">MLLLAFILASLASFASTATTTTSQTSTSTKVADSSCTNGPFTRQCWGNGFSIATDYDTKWPVTGKTVSYHLEITNTTLAPDGYSRLVMAINGQYPGPTISANWGDTLQVTVKNSLKNNGTSMHWHGIRQANSCNMDGTNGITECPLAPGETKTYTFLCTQFGTTWYHSHFSAQYGDGVLGPIVIYGPATANYDIDLGAMPITDWYHPTAFQEAEIAAQGGPPAADNGLINGTMVNPTAGGGGAYNTVTMTKGKKYRLRLINTSLDNHFMVSLDGHNLTVIQADFVPIVPYSTQWLFIGIGQRYDVIITATQAISSYWFRADVQLACGANNNNFNIKAIFNYAGAPVGDPTTLGAAYTQRCSDETTIVPYVKKDVPSGDFLTHVQQLNVSLNGGGVPGQTGNIVTWTINGTPLDIDWELPTLKYVQESNDSFPVDLNLIKLPEANAYYFWIIQSTGFLSVPHPIHLHGHDFYLLGTGLGAWDNSFASTLQYTNPPRRDVAMLPAPAAPAGGGPPSSGGWLVIAFLTDNPGAWLMHCHIAWHVGEGLAVQFLERESEISGLMSLSTLDAPCKAWDAYQPTAYYVKDDSGL</sequence>
<dbReference type="SUPFAM" id="SSF49503">
    <property type="entry name" value="Cupredoxins"/>
    <property type="match status" value="3"/>
</dbReference>
<dbReference type="GO" id="GO:0046274">
    <property type="term" value="P:lignin catabolic process"/>
    <property type="evidence" value="ECO:0007669"/>
    <property type="project" value="UniProtKB-KW"/>
</dbReference>
<feature type="signal peptide" evidence="14">
    <location>
        <begin position="1"/>
        <end position="17"/>
    </location>
</feature>
<evidence type="ECO:0000256" key="5">
    <source>
        <dbReference type="ARBA" id="ARBA00010609"/>
    </source>
</evidence>
<comment type="subcellular location">
    <subcellularLocation>
        <location evidence="4">Secreted</location>
    </subcellularLocation>
</comment>
<dbReference type="PROSITE" id="PS00079">
    <property type="entry name" value="MULTICOPPER_OXIDASE1"/>
    <property type="match status" value="1"/>
</dbReference>
<evidence type="ECO:0000259" key="16">
    <source>
        <dbReference type="Pfam" id="PF07731"/>
    </source>
</evidence>
<dbReference type="PANTHER" id="PTHR11709:SF87">
    <property type="entry name" value="LACCASE"/>
    <property type="match status" value="1"/>
</dbReference>
<accession>A0A2J6TDQ3</accession>
<evidence type="ECO:0000256" key="1">
    <source>
        <dbReference type="ARBA" id="ARBA00000349"/>
    </source>
</evidence>
<evidence type="ECO:0000256" key="8">
    <source>
        <dbReference type="ARBA" id="ARBA00022723"/>
    </source>
</evidence>
<evidence type="ECO:0000313" key="19">
    <source>
        <dbReference type="Proteomes" id="UP000235371"/>
    </source>
</evidence>
<dbReference type="EC" id="1.10.3.2" evidence="6"/>
<dbReference type="InterPro" id="IPR001117">
    <property type="entry name" value="Cu-oxidase_2nd"/>
</dbReference>
<evidence type="ECO:0000256" key="9">
    <source>
        <dbReference type="ARBA" id="ARBA00022737"/>
    </source>
</evidence>
<feature type="domain" description="Plastocyanin-like" evidence="17">
    <location>
        <begin position="73"/>
        <end position="187"/>
    </location>
</feature>
<evidence type="ECO:0000256" key="10">
    <source>
        <dbReference type="ARBA" id="ARBA00023002"/>
    </source>
</evidence>
<dbReference type="InterPro" id="IPR002355">
    <property type="entry name" value="Cu_oxidase_Cu_BS"/>
</dbReference>
<dbReference type="Pfam" id="PF00394">
    <property type="entry name" value="Cu-oxidase"/>
    <property type="match status" value="1"/>
</dbReference>
<dbReference type="CDD" id="cd13854">
    <property type="entry name" value="CuRO_1_MaLCC_like"/>
    <property type="match status" value="1"/>
</dbReference>
<dbReference type="CDD" id="cd13901">
    <property type="entry name" value="CuRO_3_MaLCC_like"/>
    <property type="match status" value="1"/>
</dbReference>
<dbReference type="FunFam" id="2.60.40.420:FF:000038">
    <property type="entry name" value="Extracellular dihydrogeodin oxidase/laccase"/>
    <property type="match status" value="1"/>
</dbReference>
<evidence type="ECO:0000313" key="18">
    <source>
        <dbReference type="EMBL" id="PMD61161.1"/>
    </source>
</evidence>
<comment type="catalytic activity">
    <reaction evidence="1">
        <text>4 hydroquinone + O2 = 4 benzosemiquinone + 2 H2O</text>
        <dbReference type="Rhea" id="RHEA:11276"/>
        <dbReference type="ChEBI" id="CHEBI:15377"/>
        <dbReference type="ChEBI" id="CHEBI:15379"/>
        <dbReference type="ChEBI" id="CHEBI:17594"/>
        <dbReference type="ChEBI" id="CHEBI:17977"/>
        <dbReference type="EC" id="1.10.3.2"/>
    </reaction>
</comment>
<comment type="function">
    <text evidence="3">Lignin degradation and detoxification of lignin-derived products.</text>
</comment>
<evidence type="ECO:0000259" key="15">
    <source>
        <dbReference type="Pfam" id="PF00394"/>
    </source>
</evidence>
<dbReference type="STRING" id="1095630.A0A2J6TDQ3"/>
<comment type="cofactor">
    <cofactor evidence="2">
        <name>Cu cation</name>
        <dbReference type="ChEBI" id="CHEBI:23378"/>
    </cofactor>
</comment>
<keyword evidence="7" id="KW-0964">Secreted</keyword>
<dbReference type="CDD" id="cd13880">
    <property type="entry name" value="CuRO_2_MaLCC_like"/>
    <property type="match status" value="1"/>
</dbReference>
<feature type="domain" description="Plastocyanin-like" evidence="16">
    <location>
        <begin position="415"/>
        <end position="553"/>
    </location>
</feature>
<dbReference type="RefSeq" id="XP_024738065.1">
    <property type="nucleotide sequence ID" value="XM_024874572.1"/>
</dbReference>
<keyword evidence="9" id="KW-0677">Repeat</keyword>
<dbReference type="Pfam" id="PF07732">
    <property type="entry name" value="Cu-oxidase_3"/>
    <property type="match status" value="1"/>
</dbReference>
<dbReference type="GO" id="GO:0052716">
    <property type="term" value="F:hydroquinone:oxygen oxidoreductase activity"/>
    <property type="evidence" value="ECO:0007669"/>
    <property type="project" value="UniProtKB-EC"/>
</dbReference>
<dbReference type="Gene3D" id="2.60.40.420">
    <property type="entry name" value="Cupredoxins - blue copper proteins"/>
    <property type="match status" value="3"/>
</dbReference>
<keyword evidence="19" id="KW-1185">Reference proteome</keyword>
<gene>
    <name evidence="18" type="ORF">K444DRAFT_526783</name>
</gene>
<keyword evidence="10" id="KW-0560">Oxidoreductase</keyword>
<evidence type="ECO:0000259" key="17">
    <source>
        <dbReference type="Pfam" id="PF07732"/>
    </source>
</evidence>
<evidence type="ECO:0000256" key="13">
    <source>
        <dbReference type="ARBA" id="ARBA00023185"/>
    </source>
</evidence>
<organism evidence="18 19">
    <name type="scientific">Hyaloscypha bicolor E</name>
    <dbReference type="NCBI Taxonomy" id="1095630"/>
    <lineage>
        <taxon>Eukaryota</taxon>
        <taxon>Fungi</taxon>
        <taxon>Dikarya</taxon>
        <taxon>Ascomycota</taxon>
        <taxon>Pezizomycotina</taxon>
        <taxon>Leotiomycetes</taxon>
        <taxon>Helotiales</taxon>
        <taxon>Hyaloscyphaceae</taxon>
        <taxon>Hyaloscypha</taxon>
        <taxon>Hyaloscypha bicolor</taxon>
    </lineage>
</organism>
<dbReference type="OrthoDB" id="2121828at2759"/>
<keyword evidence="11" id="KW-0186">Copper</keyword>
<keyword evidence="12" id="KW-0325">Glycoprotein</keyword>
<name>A0A2J6TDQ3_9HELO</name>
<dbReference type="Proteomes" id="UP000235371">
    <property type="component" value="Unassembled WGS sequence"/>
</dbReference>
<dbReference type="EMBL" id="KZ613786">
    <property type="protein sequence ID" value="PMD61161.1"/>
    <property type="molecule type" value="Genomic_DNA"/>
</dbReference>
<evidence type="ECO:0000256" key="2">
    <source>
        <dbReference type="ARBA" id="ARBA00001935"/>
    </source>
</evidence>
<feature type="chain" id="PRO_5014412920" description="laccase" evidence="14">
    <location>
        <begin position="18"/>
        <end position="588"/>
    </location>
</feature>